<dbReference type="AlphaFoldDB" id="A0A0B1RRQ2"/>
<evidence type="ECO:0000313" key="2">
    <source>
        <dbReference type="Proteomes" id="UP000053660"/>
    </source>
</evidence>
<accession>A0A0B1RRQ2</accession>
<name>A0A0B1RRQ2_OESDE</name>
<evidence type="ECO:0000313" key="1">
    <source>
        <dbReference type="EMBL" id="KHJ75723.1"/>
    </source>
</evidence>
<reference evidence="1 2" key="1">
    <citation type="submission" date="2014-03" db="EMBL/GenBank/DDBJ databases">
        <title>Draft genome of the hookworm Oesophagostomum dentatum.</title>
        <authorList>
            <person name="Mitreva M."/>
        </authorList>
    </citation>
    <scope>NUCLEOTIDE SEQUENCE [LARGE SCALE GENOMIC DNA]</scope>
    <source>
        <strain evidence="1 2">OD-Hann</strain>
    </source>
</reference>
<dbReference type="Proteomes" id="UP000053660">
    <property type="component" value="Unassembled WGS sequence"/>
</dbReference>
<proteinExistence type="predicted"/>
<keyword evidence="2" id="KW-1185">Reference proteome</keyword>
<organism evidence="1 2">
    <name type="scientific">Oesophagostomum dentatum</name>
    <name type="common">Nodular worm</name>
    <dbReference type="NCBI Taxonomy" id="61180"/>
    <lineage>
        <taxon>Eukaryota</taxon>
        <taxon>Metazoa</taxon>
        <taxon>Ecdysozoa</taxon>
        <taxon>Nematoda</taxon>
        <taxon>Chromadorea</taxon>
        <taxon>Rhabditida</taxon>
        <taxon>Rhabditina</taxon>
        <taxon>Rhabditomorpha</taxon>
        <taxon>Strongyloidea</taxon>
        <taxon>Strongylidae</taxon>
        <taxon>Oesophagostomum</taxon>
    </lineage>
</organism>
<gene>
    <name evidence="1" type="ORF">OESDEN_24661</name>
</gene>
<dbReference type="OrthoDB" id="10652072at2759"/>
<sequence length="215" mass="23857">MEVHSGTAGADETQGPLRPGMMRIIRTVSSAARIQSGAKIVTVSNTPHYYSGGTRFIVADRAKASRTVHASYSSSALNAGEKREGSSDGKISDTKVRKFQPISKKSSNSFQVNSLSLYFGKKLTKRKKSFKKLTIRSSEFSFIIFFRWLCAWYCDGESCRFLSLASSDLAVGVVFLSINSTVSNKVLAKKLQWELEVFEAVVNMNYIELDMYLSS</sequence>
<protein>
    <submittedName>
        <fullName evidence="1">Uncharacterized protein</fullName>
    </submittedName>
</protein>
<dbReference type="EMBL" id="KN612464">
    <property type="protein sequence ID" value="KHJ75723.1"/>
    <property type="molecule type" value="Genomic_DNA"/>
</dbReference>